<evidence type="ECO:0000256" key="17">
    <source>
        <dbReference type="ARBA" id="ARBA00040893"/>
    </source>
</evidence>
<dbReference type="RefSeq" id="XP_041428107.1">
    <property type="nucleotide sequence ID" value="XM_041572173.1"/>
</dbReference>
<dbReference type="PANTHER" id="PTHR31553">
    <property type="entry name" value="NF-KAPPA-B ESSENTIAL MODULATOR"/>
    <property type="match status" value="1"/>
</dbReference>
<protein>
    <recommendedName>
        <fullName evidence="17">NF-kappa-B essential modulator</fullName>
    </recommendedName>
    <alternativeName>
        <fullName evidence="19">IkB kinase-associated protein 1</fullName>
    </alternativeName>
    <alternativeName>
        <fullName evidence="20">Inhibitor of nuclear factor kappa-B kinase subunit gamma</fullName>
    </alternativeName>
    <alternativeName>
        <fullName evidence="18">NF-kappa-B essential modifier</fullName>
    </alternativeName>
</protein>
<sequence>MNAQAQTAEMVQPTENPATDYNLCEGVTGDTSLGKPEVLPPELTNNEAFQRIWAENHDLRGALEQSNKMLRKGHSELLEFQESQRKEREFITYKFGEARNLVLRLTSERNSLQCQLEEAMKQAAEIQETPEQRQSENTILTDQRLQRKAYGEQDYATPGSSLSSCETLTHSTCETIRQIVPDDEGPARNKQKEPVNREVCTESETLQGTVDRNHRTEQEFQKKLQEAEARNTQFLQQIADLQEEVSKLRHQVVEKGEESQKQLQSLQAQLEQLSDERNSVKAQVTSLLGELKESQTSLEICLQEKRKVEDSLRNTLEEKKVWEAQVKQQVVQLDQRMMQAQNLETALKVERQNATDEKRKLAQLQVAYHKLFQEYDTHIKLSMQQEKHTKGVDMQIQELKQQLQEAEEALVAKQELIDKLKDEAEKQRADLDTVPVLKAQVEIYRADFLAERKAREKLHAEKERLQEQLNELLRERLSNRAMIDEMRNRHSDTLRPTLPHGPSLYPLPSAMPFQPEVEPPDFSCPKCFYKAPDMDTLQIHVMDCIQ</sequence>
<evidence type="ECO:0000256" key="11">
    <source>
        <dbReference type="ARBA" id="ARBA00022843"/>
    </source>
</evidence>
<dbReference type="Gene3D" id="1.20.5.990">
    <property type="entry name" value="Nemo cc2-lz domain - 1d5 darpin complex"/>
    <property type="match status" value="1"/>
</dbReference>
<feature type="coiled-coil region" evidence="22">
    <location>
        <begin position="210"/>
        <end position="482"/>
    </location>
</feature>
<evidence type="ECO:0000256" key="5">
    <source>
        <dbReference type="ARBA" id="ARBA00022499"/>
    </source>
</evidence>
<evidence type="ECO:0000256" key="14">
    <source>
        <dbReference type="ARBA" id="ARBA00023157"/>
    </source>
</evidence>
<dbReference type="CDD" id="cd09803">
    <property type="entry name" value="UBAN"/>
    <property type="match status" value="1"/>
</dbReference>
<evidence type="ECO:0000256" key="23">
    <source>
        <dbReference type="SAM" id="MobiDB-lite"/>
    </source>
</evidence>
<keyword evidence="9 21" id="KW-0863">Zinc-finger</keyword>
<dbReference type="Gene3D" id="1.20.5.390">
    <property type="entry name" value="L1 transposable element, trimerization domain"/>
    <property type="match status" value="2"/>
</dbReference>
<dbReference type="InterPro" id="IPR034735">
    <property type="entry name" value="NEMO_ZF"/>
</dbReference>
<evidence type="ECO:0000256" key="9">
    <source>
        <dbReference type="ARBA" id="ARBA00022771"/>
    </source>
</evidence>
<evidence type="ECO:0000256" key="15">
    <source>
        <dbReference type="ARBA" id="ARBA00023163"/>
    </source>
</evidence>
<keyword evidence="4" id="KW-0963">Cytoplasm</keyword>
<keyword evidence="26 27" id="KW-0808">Transferase</keyword>
<evidence type="ECO:0000256" key="8">
    <source>
        <dbReference type="ARBA" id="ARBA00022763"/>
    </source>
</evidence>
<comment type="subcellular location">
    <subcellularLocation>
        <location evidence="3">Cytoplasm</location>
    </subcellularLocation>
    <subcellularLocation>
        <location evidence="2">Nucleus</location>
    </subcellularLocation>
</comment>
<dbReference type="Pfam" id="PF18414">
    <property type="entry name" value="zf_C2H2_10"/>
    <property type="match status" value="1"/>
</dbReference>
<reference evidence="26 27" key="1">
    <citation type="submission" date="2025-04" db="UniProtKB">
        <authorList>
            <consortium name="RefSeq"/>
        </authorList>
    </citation>
    <scope>IDENTIFICATION</scope>
    <source>
        <strain evidence="26 27">J_2021</strain>
        <tissue evidence="26 27">Erythrocytes</tissue>
    </source>
</reference>
<proteinExistence type="predicted"/>
<keyword evidence="7" id="KW-0479">Metal-binding</keyword>
<keyword evidence="6" id="KW-0597">Phosphoprotein</keyword>
<dbReference type="FunFam" id="1.20.5.990:FF:000003">
    <property type="entry name" value="NF-kappa-B essential modulator isoform X1"/>
    <property type="match status" value="1"/>
</dbReference>
<dbReference type="Proteomes" id="UP000186698">
    <property type="component" value="Chromosome 8L"/>
</dbReference>
<evidence type="ECO:0000256" key="22">
    <source>
        <dbReference type="SAM" id="Coils"/>
    </source>
</evidence>
<keyword evidence="25" id="KW-1185">Reference proteome</keyword>
<keyword evidence="5" id="KW-1017">Isopeptide bond</keyword>
<dbReference type="GO" id="GO:0004674">
    <property type="term" value="F:protein serine/threonine kinase activity"/>
    <property type="evidence" value="ECO:0007669"/>
    <property type="project" value="InterPro"/>
</dbReference>
<dbReference type="AlphaFoldDB" id="A0A8J1LEZ6"/>
<evidence type="ECO:0000256" key="20">
    <source>
        <dbReference type="ARBA" id="ARBA00043239"/>
    </source>
</evidence>
<dbReference type="GO" id="GO:0005737">
    <property type="term" value="C:cytoplasm"/>
    <property type="evidence" value="ECO:0000318"/>
    <property type="project" value="GO_Central"/>
</dbReference>
<dbReference type="GO" id="GO:0005524">
    <property type="term" value="F:ATP binding"/>
    <property type="evidence" value="ECO:0007669"/>
    <property type="project" value="InterPro"/>
</dbReference>
<dbReference type="Pfam" id="PF08826">
    <property type="entry name" value="DMPK_coil"/>
    <property type="match status" value="1"/>
</dbReference>
<dbReference type="GeneID" id="735069"/>
<dbReference type="Pfam" id="PF11577">
    <property type="entry name" value="NEMO"/>
    <property type="match status" value="1"/>
</dbReference>
<evidence type="ECO:0000256" key="18">
    <source>
        <dbReference type="ARBA" id="ARBA00041525"/>
    </source>
</evidence>
<evidence type="ECO:0000313" key="25">
    <source>
        <dbReference type="Proteomes" id="UP000186698"/>
    </source>
</evidence>
<organism evidence="25 27">
    <name type="scientific">Xenopus laevis</name>
    <name type="common">African clawed frog</name>
    <dbReference type="NCBI Taxonomy" id="8355"/>
    <lineage>
        <taxon>Eukaryota</taxon>
        <taxon>Metazoa</taxon>
        <taxon>Chordata</taxon>
        <taxon>Craniata</taxon>
        <taxon>Vertebrata</taxon>
        <taxon>Euteleostomi</taxon>
        <taxon>Amphibia</taxon>
        <taxon>Batrachia</taxon>
        <taxon>Anura</taxon>
        <taxon>Pipoidea</taxon>
        <taxon>Pipidae</taxon>
        <taxon>Xenopodinae</taxon>
        <taxon>Xenopus</taxon>
        <taxon>Xenopus</taxon>
    </lineage>
</organism>
<evidence type="ECO:0000256" key="4">
    <source>
        <dbReference type="ARBA" id="ARBA00022490"/>
    </source>
</evidence>
<evidence type="ECO:0000313" key="26">
    <source>
        <dbReference type="RefSeq" id="XP_041428106.1"/>
    </source>
</evidence>
<dbReference type="Pfam" id="PF16516">
    <property type="entry name" value="CC2-LZ"/>
    <property type="match status" value="1"/>
</dbReference>
<keyword evidence="13 22" id="KW-0175">Coiled coil</keyword>
<dbReference type="FunFam" id="1.20.5.390:FF:000002">
    <property type="entry name" value="NF-kappa-B essential modulator isoform X1"/>
    <property type="match status" value="1"/>
</dbReference>
<dbReference type="GO" id="GO:0070530">
    <property type="term" value="F:K63-linked polyubiquitin modification-dependent protein binding"/>
    <property type="evidence" value="ECO:0000318"/>
    <property type="project" value="GO_Central"/>
</dbReference>
<dbReference type="CTD" id="735069"/>
<evidence type="ECO:0000256" key="16">
    <source>
        <dbReference type="ARBA" id="ARBA00023242"/>
    </source>
</evidence>
<evidence type="ECO:0000256" key="3">
    <source>
        <dbReference type="ARBA" id="ARBA00004496"/>
    </source>
</evidence>
<dbReference type="InterPro" id="IPR032419">
    <property type="entry name" value="CC2-LZ_dom"/>
</dbReference>
<keyword evidence="14" id="KW-1015">Disulfide bond</keyword>
<keyword evidence="11" id="KW-0832">Ubl conjugation</keyword>
<dbReference type="GO" id="GO:0043123">
    <property type="term" value="P:positive regulation of canonical NF-kappaB signal transduction"/>
    <property type="evidence" value="ECO:0000318"/>
    <property type="project" value="GO_Central"/>
</dbReference>
<dbReference type="InterPro" id="IPR051301">
    <property type="entry name" value="Optineurin/NFkB_EssMod"/>
</dbReference>
<dbReference type="GO" id="GO:0008270">
    <property type="term" value="F:zinc ion binding"/>
    <property type="evidence" value="ECO:0007669"/>
    <property type="project" value="UniProtKB-KW"/>
</dbReference>
<name>A0A8J1LEZ6_XENLA</name>
<keyword evidence="16" id="KW-0539">Nucleus</keyword>
<dbReference type="PANTHER" id="PTHR31553:SF3">
    <property type="entry name" value="NF-KAPPA-B ESSENTIAL MODULATOR"/>
    <property type="match status" value="1"/>
</dbReference>
<dbReference type="InterPro" id="IPR014930">
    <property type="entry name" value="Myotonic_dystrophy_kinase_coil"/>
</dbReference>
<evidence type="ECO:0000256" key="7">
    <source>
        <dbReference type="ARBA" id="ARBA00022723"/>
    </source>
</evidence>
<dbReference type="GO" id="GO:0005634">
    <property type="term" value="C:nucleus"/>
    <property type="evidence" value="ECO:0000318"/>
    <property type="project" value="GO_Central"/>
</dbReference>
<evidence type="ECO:0000256" key="13">
    <source>
        <dbReference type="ARBA" id="ARBA00023054"/>
    </source>
</evidence>
<evidence type="ECO:0000256" key="19">
    <source>
        <dbReference type="ARBA" id="ARBA00041660"/>
    </source>
</evidence>
<evidence type="ECO:0000256" key="1">
    <source>
        <dbReference type="ARBA" id="ARBA00001946"/>
    </source>
</evidence>
<dbReference type="InterPro" id="IPR021063">
    <property type="entry name" value="NEMO_N"/>
</dbReference>
<evidence type="ECO:0000256" key="12">
    <source>
        <dbReference type="ARBA" id="ARBA00023015"/>
    </source>
</evidence>
<dbReference type="RefSeq" id="XP_041428106.1">
    <property type="nucleotide sequence ID" value="XM_041572172.1"/>
</dbReference>
<evidence type="ECO:0000313" key="27">
    <source>
        <dbReference type="RefSeq" id="XP_041428107.1"/>
    </source>
</evidence>
<evidence type="ECO:0000256" key="21">
    <source>
        <dbReference type="PROSITE-ProRule" id="PRU01142"/>
    </source>
</evidence>
<feature type="domain" description="CCHC NOA-type" evidence="24">
    <location>
        <begin position="516"/>
        <end position="546"/>
    </location>
</feature>
<feature type="region of interest" description="Disordered" evidence="23">
    <location>
        <begin position="178"/>
        <end position="202"/>
    </location>
</feature>
<feature type="region of interest" description="Disordered" evidence="23">
    <location>
        <begin position="123"/>
        <end position="142"/>
    </location>
</feature>
<feature type="compositionally biased region" description="Basic and acidic residues" evidence="23">
    <location>
        <begin position="185"/>
        <end position="200"/>
    </location>
</feature>
<evidence type="ECO:0000259" key="24">
    <source>
        <dbReference type="PROSITE" id="PS51801"/>
    </source>
</evidence>
<dbReference type="OrthoDB" id="6343844at2759"/>
<keyword evidence="8" id="KW-0227">DNA damage</keyword>
<gene>
    <name evidence="26 27" type="primary">ikbkg.L</name>
    <name evidence="26 27" type="synonym">ikbkg</name>
</gene>
<keyword evidence="15" id="KW-0804">Transcription</keyword>
<evidence type="ECO:0000256" key="2">
    <source>
        <dbReference type="ARBA" id="ARBA00004123"/>
    </source>
</evidence>
<keyword evidence="12" id="KW-0805">Transcription regulation</keyword>
<dbReference type="PROSITE" id="PS51801">
    <property type="entry name" value="ZF_CCHC_NOA"/>
    <property type="match status" value="1"/>
</dbReference>
<keyword evidence="26 27" id="KW-0418">Kinase</keyword>
<dbReference type="GO" id="GO:0006974">
    <property type="term" value="P:DNA damage response"/>
    <property type="evidence" value="ECO:0007669"/>
    <property type="project" value="UniProtKB-KW"/>
</dbReference>
<evidence type="ECO:0000256" key="6">
    <source>
        <dbReference type="ARBA" id="ARBA00022553"/>
    </source>
</evidence>
<dbReference type="GO" id="GO:0008385">
    <property type="term" value="C:IkappaB kinase complex"/>
    <property type="evidence" value="ECO:0000318"/>
    <property type="project" value="GO_Central"/>
</dbReference>
<comment type="cofactor">
    <cofactor evidence="1">
        <name>Mg(2+)</name>
        <dbReference type="ChEBI" id="CHEBI:18420"/>
    </cofactor>
</comment>
<keyword evidence="10" id="KW-0862">Zinc</keyword>
<evidence type="ECO:0000256" key="10">
    <source>
        <dbReference type="ARBA" id="ARBA00022833"/>
    </source>
</evidence>
<accession>A0A8J1LEZ6</accession>